<evidence type="ECO:0000256" key="4">
    <source>
        <dbReference type="ARBA" id="ARBA00022448"/>
    </source>
</evidence>
<dbReference type="FunFam" id="1.20.58.220:FF:000004">
    <property type="entry name" value="Phosphate-specific transport system accessory protein PhoU"/>
    <property type="match status" value="1"/>
</dbReference>
<dbReference type="NCBIfam" id="TIGR02135">
    <property type="entry name" value="phoU_full"/>
    <property type="match status" value="1"/>
</dbReference>
<dbReference type="OrthoDB" id="9814256at2"/>
<keyword evidence="4 7" id="KW-0813">Transport</keyword>
<dbReference type="GO" id="GO:0005737">
    <property type="term" value="C:cytoplasm"/>
    <property type="evidence" value="ECO:0007669"/>
    <property type="project" value="UniProtKB-SubCell"/>
</dbReference>
<comment type="subunit">
    <text evidence="3 7">Homodimer.</text>
</comment>
<name>A0A318LSC4_9PSEU</name>
<dbReference type="Proteomes" id="UP000247892">
    <property type="component" value="Unassembled WGS sequence"/>
</dbReference>
<organism evidence="9 10">
    <name type="scientific">Prauserella flavalba</name>
    <dbReference type="NCBI Taxonomy" id="1477506"/>
    <lineage>
        <taxon>Bacteria</taxon>
        <taxon>Bacillati</taxon>
        <taxon>Actinomycetota</taxon>
        <taxon>Actinomycetes</taxon>
        <taxon>Pseudonocardiales</taxon>
        <taxon>Pseudonocardiaceae</taxon>
        <taxon>Prauserella</taxon>
    </lineage>
</organism>
<dbReference type="EMBL" id="MASU01000005">
    <property type="protein sequence ID" value="PXY36510.1"/>
    <property type="molecule type" value="Genomic_DNA"/>
</dbReference>
<protein>
    <recommendedName>
        <fullName evidence="7">Phosphate-specific transport system accessory protein PhoU</fullName>
    </recommendedName>
</protein>
<comment type="subcellular location">
    <subcellularLocation>
        <location evidence="1 7">Cytoplasm</location>
    </subcellularLocation>
</comment>
<keyword evidence="6 7" id="KW-0592">Phosphate transport</keyword>
<feature type="domain" description="PhoU" evidence="8">
    <location>
        <begin position="122"/>
        <end position="204"/>
    </location>
</feature>
<evidence type="ECO:0000256" key="1">
    <source>
        <dbReference type="ARBA" id="ARBA00004496"/>
    </source>
</evidence>
<comment type="function">
    <text evidence="7">Plays a role in the regulation of phosphate uptake.</text>
</comment>
<dbReference type="PANTHER" id="PTHR42930">
    <property type="entry name" value="PHOSPHATE-SPECIFIC TRANSPORT SYSTEM ACCESSORY PROTEIN PHOU"/>
    <property type="match status" value="1"/>
</dbReference>
<dbReference type="PANTHER" id="PTHR42930:SF3">
    <property type="entry name" value="PHOSPHATE-SPECIFIC TRANSPORT SYSTEM ACCESSORY PROTEIN PHOU"/>
    <property type="match status" value="1"/>
</dbReference>
<dbReference type="GO" id="GO:0045936">
    <property type="term" value="P:negative regulation of phosphate metabolic process"/>
    <property type="evidence" value="ECO:0007669"/>
    <property type="project" value="InterPro"/>
</dbReference>
<evidence type="ECO:0000256" key="7">
    <source>
        <dbReference type="PIRNR" id="PIRNR003107"/>
    </source>
</evidence>
<dbReference type="Pfam" id="PF01895">
    <property type="entry name" value="PhoU"/>
    <property type="match status" value="2"/>
</dbReference>
<evidence type="ECO:0000256" key="3">
    <source>
        <dbReference type="ARBA" id="ARBA00011738"/>
    </source>
</evidence>
<evidence type="ECO:0000256" key="5">
    <source>
        <dbReference type="ARBA" id="ARBA00022490"/>
    </source>
</evidence>
<dbReference type="InterPro" id="IPR026022">
    <property type="entry name" value="PhoU_dom"/>
</dbReference>
<gene>
    <name evidence="9" type="ORF">BA062_14070</name>
</gene>
<dbReference type="InterPro" id="IPR038078">
    <property type="entry name" value="PhoU-like_sf"/>
</dbReference>
<dbReference type="AlphaFoldDB" id="A0A318LSC4"/>
<keyword evidence="10" id="KW-1185">Reference proteome</keyword>
<dbReference type="Gene3D" id="1.20.58.220">
    <property type="entry name" value="Phosphate transport system protein phou homolog 2, domain 2"/>
    <property type="match status" value="1"/>
</dbReference>
<feature type="domain" description="PhoU" evidence="8">
    <location>
        <begin position="18"/>
        <end position="103"/>
    </location>
</feature>
<dbReference type="RefSeq" id="WP_110336522.1">
    <property type="nucleotide sequence ID" value="NZ_MASU01000005.1"/>
</dbReference>
<comment type="similarity">
    <text evidence="2 7">Belongs to the PhoU family.</text>
</comment>
<evidence type="ECO:0000256" key="6">
    <source>
        <dbReference type="ARBA" id="ARBA00022592"/>
    </source>
</evidence>
<dbReference type="InterPro" id="IPR028366">
    <property type="entry name" value="PhoU"/>
</dbReference>
<dbReference type="PIRSF" id="PIRSF003107">
    <property type="entry name" value="PhoU"/>
    <property type="match status" value="1"/>
</dbReference>
<evidence type="ECO:0000313" key="10">
    <source>
        <dbReference type="Proteomes" id="UP000247892"/>
    </source>
</evidence>
<dbReference type="GO" id="GO:0030643">
    <property type="term" value="P:intracellular phosphate ion homeostasis"/>
    <property type="evidence" value="ECO:0007669"/>
    <property type="project" value="InterPro"/>
</dbReference>
<reference evidence="9 10" key="1">
    <citation type="submission" date="2016-07" db="EMBL/GenBank/DDBJ databases">
        <title>Draft genome sequence of Prauserella sp. YIM 121212, isolated from alkaline soil.</title>
        <authorList>
            <person name="Ruckert C."/>
            <person name="Albersmeier A."/>
            <person name="Jiang C.-L."/>
            <person name="Jiang Y."/>
            <person name="Kalinowski J."/>
            <person name="Schneider O."/>
            <person name="Winkler A."/>
            <person name="Zotchev S.B."/>
        </authorList>
    </citation>
    <scope>NUCLEOTIDE SEQUENCE [LARGE SCALE GENOMIC DNA]</scope>
    <source>
        <strain evidence="9 10">YIM 121212</strain>
    </source>
</reference>
<evidence type="ECO:0000313" key="9">
    <source>
        <dbReference type="EMBL" id="PXY36510.1"/>
    </source>
</evidence>
<dbReference type="GO" id="GO:0006817">
    <property type="term" value="P:phosphate ion transport"/>
    <property type="evidence" value="ECO:0007669"/>
    <property type="project" value="UniProtKB-KW"/>
</dbReference>
<sequence>MREVYHEELSSFRARLVELTQSAHDALVRATRAVLDTDRELAELVIADDQTLAAEHHELDQRAIGLLARQQPVARDLRLIVAGLRMSADLARMGTLARHVAELAAQRYPSEVVPGSLRPTITAMGAVAGRLAGGARDAMLSWAPDAAAELDRDDDELDHLQALLYRQLLSGAEGVDIATAMDVTLLGRYYERYADHAVSLAKRVSYVAGARVRSSGTGRLGVEP</sequence>
<evidence type="ECO:0000256" key="2">
    <source>
        <dbReference type="ARBA" id="ARBA00008107"/>
    </source>
</evidence>
<proteinExistence type="inferred from homology"/>
<accession>A0A318LSC4</accession>
<dbReference type="SUPFAM" id="SSF109755">
    <property type="entry name" value="PhoU-like"/>
    <property type="match status" value="1"/>
</dbReference>
<comment type="caution">
    <text evidence="9">The sequence shown here is derived from an EMBL/GenBank/DDBJ whole genome shotgun (WGS) entry which is preliminary data.</text>
</comment>
<keyword evidence="5 7" id="KW-0963">Cytoplasm</keyword>
<evidence type="ECO:0000259" key="8">
    <source>
        <dbReference type="Pfam" id="PF01895"/>
    </source>
</evidence>